<dbReference type="InterPro" id="IPR011010">
    <property type="entry name" value="DNA_brk_join_enz"/>
</dbReference>
<dbReference type="RefSeq" id="WP_353896259.1">
    <property type="nucleotide sequence ID" value="NZ_JBEVCJ010000012.1"/>
</dbReference>
<gene>
    <name evidence="11 14" type="primary">xerC</name>
    <name evidence="14" type="ORF">ABVT43_11110</name>
</gene>
<dbReference type="PANTHER" id="PTHR30349:SF81">
    <property type="entry name" value="TYROSINE RECOMBINASE XERC"/>
    <property type="match status" value="1"/>
</dbReference>
<evidence type="ECO:0000256" key="4">
    <source>
        <dbReference type="ARBA" id="ARBA00022490"/>
    </source>
</evidence>
<dbReference type="InterPro" id="IPR044068">
    <property type="entry name" value="CB"/>
</dbReference>
<dbReference type="Gene3D" id="1.10.443.10">
    <property type="entry name" value="Intergrase catalytic core"/>
    <property type="match status" value="1"/>
</dbReference>
<evidence type="ECO:0000259" key="12">
    <source>
        <dbReference type="PROSITE" id="PS51898"/>
    </source>
</evidence>
<accession>A0ABV2BUQ3</accession>
<evidence type="ECO:0000256" key="1">
    <source>
        <dbReference type="ARBA" id="ARBA00004496"/>
    </source>
</evidence>
<sequence>MARYEENQLWQEFEPQQVKPVIEFLDYLAQQKNYSSLTIENYQRQLIKLLQFTKENALQNWAQVKPIHIRQLSAKHHRLGASAKTIALLLSAGRRFFEYLVFQERLQSNPAKGVKAPKIPKNLPKTVAVDQLSALLSGIDTSEEIGVRDLAIAELFYSSGLRLAELVRLNLDDLDINQATARILGKGRKERIVPVGRIALRTIKQWLNIRHIWLSGQADQALFITRQKNRLTPRSIQKRMEYWGKVVGLNGRLHPHKFRHSCATHILESSGDLRAVQELLGHANLSTTQIYTHLDFQQLAKVYDSAHPRAKK</sequence>
<keyword evidence="4 11" id="KW-0963">Cytoplasm</keyword>
<evidence type="ECO:0000256" key="10">
    <source>
        <dbReference type="ARBA" id="ARBA00023306"/>
    </source>
</evidence>
<keyword evidence="5 11" id="KW-0132">Cell division</keyword>
<keyword evidence="9 11" id="KW-0233">DNA recombination</keyword>
<evidence type="ECO:0000256" key="2">
    <source>
        <dbReference type="ARBA" id="ARBA00006657"/>
    </source>
</evidence>
<organism evidence="14 15">
    <name type="scientific">Aliikangiella maris</name>
    <dbReference type="NCBI Taxonomy" id="3162458"/>
    <lineage>
        <taxon>Bacteria</taxon>
        <taxon>Pseudomonadati</taxon>
        <taxon>Pseudomonadota</taxon>
        <taxon>Gammaproteobacteria</taxon>
        <taxon>Oceanospirillales</taxon>
        <taxon>Pleioneaceae</taxon>
        <taxon>Aliikangiella</taxon>
    </lineage>
</organism>
<keyword evidence="6 11" id="KW-0159">Chromosome partition</keyword>
<evidence type="ECO:0000256" key="7">
    <source>
        <dbReference type="ARBA" id="ARBA00022908"/>
    </source>
</evidence>
<dbReference type="InterPro" id="IPR002104">
    <property type="entry name" value="Integrase_catalytic"/>
</dbReference>
<evidence type="ECO:0000256" key="9">
    <source>
        <dbReference type="ARBA" id="ARBA00023172"/>
    </source>
</evidence>
<dbReference type="Gene3D" id="1.10.150.130">
    <property type="match status" value="1"/>
</dbReference>
<feature type="active site" evidence="11">
    <location>
        <position position="259"/>
    </location>
</feature>
<comment type="caution">
    <text evidence="14">The sequence shown here is derived from an EMBL/GenBank/DDBJ whole genome shotgun (WGS) entry which is preliminary data.</text>
</comment>
<evidence type="ECO:0000256" key="8">
    <source>
        <dbReference type="ARBA" id="ARBA00023125"/>
    </source>
</evidence>
<dbReference type="EMBL" id="JBEVCJ010000012">
    <property type="protein sequence ID" value="MET1255675.1"/>
    <property type="molecule type" value="Genomic_DNA"/>
</dbReference>
<dbReference type="InterPro" id="IPR004107">
    <property type="entry name" value="Integrase_SAM-like_N"/>
</dbReference>
<feature type="domain" description="Core-binding (CB)" evidence="13">
    <location>
        <begin position="15"/>
        <end position="101"/>
    </location>
</feature>
<keyword evidence="15" id="KW-1185">Reference proteome</keyword>
<dbReference type="Pfam" id="PF00589">
    <property type="entry name" value="Phage_integrase"/>
    <property type="match status" value="1"/>
</dbReference>
<comment type="function">
    <text evidence="11">Site-specific tyrosine recombinase, which acts by catalyzing the cutting and rejoining of the recombining DNA molecules. The XerC-XerD complex is essential to convert dimers of the bacterial chromosome into monomers to permit their segregation at cell division. It also contributes to the segregational stability of plasmids.</text>
</comment>
<evidence type="ECO:0000313" key="15">
    <source>
        <dbReference type="Proteomes" id="UP001548189"/>
    </source>
</evidence>
<reference evidence="14 15" key="1">
    <citation type="submission" date="2024-06" db="EMBL/GenBank/DDBJ databases">
        <authorList>
            <person name="Li F."/>
        </authorList>
    </citation>
    <scope>NUCLEOTIDE SEQUENCE [LARGE SCALE GENOMIC DNA]</scope>
    <source>
        <strain evidence="14 15">GXAS 311</strain>
    </source>
</reference>
<dbReference type="SUPFAM" id="SSF47823">
    <property type="entry name" value="lambda integrase-like, N-terminal domain"/>
    <property type="match status" value="1"/>
</dbReference>
<keyword evidence="8 11" id="KW-0238">DNA-binding</keyword>
<dbReference type="InterPro" id="IPR013762">
    <property type="entry name" value="Integrase-like_cat_sf"/>
</dbReference>
<dbReference type="HAMAP" id="MF_01808">
    <property type="entry name" value="Recomb_XerC_XerD"/>
    <property type="match status" value="1"/>
</dbReference>
<dbReference type="NCBIfam" id="TIGR02224">
    <property type="entry name" value="recomb_XerC"/>
    <property type="match status" value="1"/>
</dbReference>
<feature type="active site" evidence="11">
    <location>
        <position position="282"/>
    </location>
</feature>
<proteinExistence type="inferred from homology"/>
<dbReference type="InterPro" id="IPR010998">
    <property type="entry name" value="Integrase_recombinase_N"/>
</dbReference>
<keyword evidence="7 11" id="KW-0229">DNA integration</keyword>
<keyword evidence="10 11" id="KW-0131">Cell cycle</keyword>
<comment type="subcellular location">
    <subcellularLocation>
        <location evidence="1 11">Cytoplasm</location>
    </subcellularLocation>
</comment>
<dbReference type="SUPFAM" id="SSF56349">
    <property type="entry name" value="DNA breaking-rejoining enzymes"/>
    <property type="match status" value="1"/>
</dbReference>
<comment type="subunit">
    <text evidence="11">Forms a cyclic heterotetrameric complex composed of two molecules of XerC and two molecules of XerD.</text>
</comment>
<dbReference type="InterPro" id="IPR023009">
    <property type="entry name" value="Tyrosine_recombinase_XerC/XerD"/>
</dbReference>
<dbReference type="InterPro" id="IPR011931">
    <property type="entry name" value="Recomb_XerC"/>
</dbReference>
<dbReference type="PROSITE" id="PS51900">
    <property type="entry name" value="CB"/>
    <property type="match status" value="1"/>
</dbReference>
<feature type="active site" evidence="11">
    <location>
        <position position="186"/>
    </location>
</feature>
<feature type="active site" evidence="11">
    <location>
        <position position="256"/>
    </location>
</feature>
<dbReference type="Proteomes" id="UP001548189">
    <property type="component" value="Unassembled WGS sequence"/>
</dbReference>
<dbReference type="PROSITE" id="PS51898">
    <property type="entry name" value="TYR_RECOMBINASE"/>
    <property type="match status" value="1"/>
</dbReference>
<evidence type="ECO:0000256" key="6">
    <source>
        <dbReference type="ARBA" id="ARBA00022829"/>
    </source>
</evidence>
<evidence type="ECO:0000256" key="5">
    <source>
        <dbReference type="ARBA" id="ARBA00022618"/>
    </source>
</evidence>
<name>A0ABV2BUQ3_9GAMM</name>
<dbReference type="PANTHER" id="PTHR30349">
    <property type="entry name" value="PHAGE INTEGRASE-RELATED"/>
    <property type="match status" value="1"/>
</dbReference>
<dbReference type="Pfam" id="PF02899">
    <property type="entry name" value="Phage_int_SAM_1"/>
    <property type="match status" value="1"/>
</dbReference>
<comment type="similarity">
    <text evidence="2 11">Belongs to the 'phage' integrase family. XerC subfamily.</text>
</comment>
<evidence type="ECO:0000256" key="11">
    <source>
        <dbReference type="HAMAP-Rule" id="MF_01808"/>
    </source>
</evidence>
<protein>
    <recommendedName>
        <fullName evidence="3 11">Tyrosine recombinase XerC</fullName>
    </recommendedName>
</protein>
<feature type="active site" description="O-(3'-phospho-DNA)-tyrosine intermediate" evidence="11">
    <location>
        <position position="291"/>
    </location>
</feature>
<evidence type="ECO:0000259" key="13">
    <source>
        <dbReference type="PROSITE" id="PS51900"/>
    </source>
</evidence>
<evidence type="ECO:0000313" key="14">
    <source>
        <dbReference type="EMBL" id="MET1255675.1"/>
    </source>
</evidence>
<feature type="active site" evidence="11">
    <location>
        <position position="162"/>
    </location>
</feature>
<evidence type="ECO:0000256" key="3">
    <source>
        <dbReference type="ARBA" id="ARBA00015804"/>
    </source>
</evidence>
<feature type="domain" description="Tyr recombinase" evidence="12">
    <location>
        <begin position="122"/>
        <end position="304"/>
    </location>
</feature>
<dbReference type="CDD" id="cd00798">
    <property type="entry name" value="INT_XerDC_C"/>
    <property type="match status" value="1"/>
</dbReference>
<dbReference type="InterPro" id="IPR050090">
    <property type="entry name" value="Tyrosine_recombinase_XerCD"/>
</dbReference>